<keyword evidence="3" id="KW-1185">Reference proteome</keyword>
<name>A0ABS0LQ05_9LACT</name>
<feature type="transmembrane region" description="Helical" evidence="1">
    <location>
        <begin position="17"/>
        <end position="36"/>
    </location>
</feature>
<keyword evidence="1" id="KW-1133">Transmembrane helix</keyword>
<dbReference type="Proteomes" id="UP000721415">
    <property type="component" value="Unassembled WGS sequence"/>
</dbReference>
<gene>
    <name evidence="2" type="ORF">HZY91_04955</name>
</gene>
<dbReference type="EMBL" id="JACBXQ010000002">
    <property type="protein sequence ID" value="MBG9986240.1"/>
    <property type="molecule type" value="Genomic_DNA"/>
</dbReference>
<accession>A0ABS0LQ05</accession>
<dbReference type="RefSeq" id="WP_197115148.1">
    <property type="nucleotide sequence ID" value="NZ_JACBXQ010000002.1"/>
</dbReference>
<reference evidence="2 3" key="1">
    <citation type="submission" date="2020-07" db="EMBL/GenBank/DDBJ databases">
        <title>Facklamia lactis sp. nov., isolated from raw milk.</title>
        <authorList>
            <person name="Doll E.V."/>
            <person name="Huptas C."/>
            <person name="Staib L."/>
            <person name="Wenning M."/>
            <person name="Scherer S."/>
        </authorList>
    </citation>
    <scope>NUCLEOTIDE SEQUENCE [LARGE SCALE GENOMIC DNA]</scope>
    <source>
        <strain evidence="2 3">DSM 111018</strain>
    </source>
</reference>
<organism evidence="2 3">
    <name type="scientific">Facklamia lactis</name>
    <dbReference type="NCBI Taxonomy" id="2749967"/>
    <lineage>
        <taxon>Bacteria</taxon>
        <taxon>Bacillati</taxon>
        <taxon>Bacillota</taxon>
        <taxon>Bacilli</taxon>
        <taxon>Lactobacillales</taxon>
        <taxon>Aerococcaceae</taxon>
        <taxon>Facklamia</taxon>
    </lineage>
</organism>
<keyword evidence="1" id="KW-0812">Transmembrane</keyword>
<evidence type="ECO:0000256" key="1">
    <source>
        <dbReference type="SAM" id="Phobius"/>
    </source>
</evidence>
<sequence length="176" mass="20393">MQTIQIILTWLNNNRDIVALIVSIFTLIITIIDKSISYKNSKINLSVHINSIYRLTPKMLFVEISITNNSSKEVVIQGSKLCIDNKKGEVHDIRQLFTVKNVNKNFHEPIYINEFPITIAPFNAQRLWLRYNFNDDLPLLAEQTNGKIFLVCFGKNYEYEVNLPVSLTESNFLQNI</sequence>
<evidence type="ECO:0000313" key="3">
    <source>
        <dbReference type="Proteomes" id="UP000721415"/>
    </source>
</evidence>
<evidence type="ECO:0008006" key="4">
    <source>
        <dbReference type="Google" id="ProtNLM"/>
    </source>
</evidence>
<evidence type="ECO:0000313" key="2">
    <source>
        <dbReference type="EMBL" id="MBG9986240.1"/>
    </source>
</evidence>
<proteinExistence type="predicted"/>
<keyword evidence="1" id="KW-0472">Membrane</keyword>
<protein>
    <recommendedName>
        <fullName evidence="4">DUF4352 domain-containing protein</fullName>
    </recommendedName>
</protein>
<comment type="caution">
    <text evidence="2">The sequence shown here is derived from an EMBL/GenBank/DDBJ whole genome shotgun (WGS) entry which is preliminary data.</text>
</comment>